<evidence type="ECO:0000313" key="2">
    <source>
        <dbReference type="Proteomes" id="UP000554482"/>
    </source>
</evidence>
<protein>
    <submittedName>
        <fullName evidence="1">Ribonuclease h domain</fullName>
    </submittedName>
</protein>
<gene>
    <name evidence="1" type="ORF">FRX31_006567</name>
</gene>
<keyword evidence="2" id="KW-1185">Reference proteome</keyword>
<sequence>MSCNDVCLPYTEEGLGIRNLETVNHVANMRHIWHIVSKKKNLCVEWVTRKHIRGRHFWLMPISAESSWIWRSFVKERDKAAHFIQHQIGNGRVTNMWLDP</sequence>
<name>A0A7J6X281_THATH</name>
<organism evidence="1 2">
    <name type="scientific">Thalictrum thalictroides</name>
    <name type="common">Rue-anemone</name>
    <name type="synonym">Anemone thalictroides</name>
    <dbReference type="NCBI Taxonomy" id="46969"/>
    <lineage>
        <taxon>Eukaryota</taxon>
        <taxon>Viridiplantae</taxon>
        <taxon>Streptophyta</taxon>
        <taxon>Embryophyta</taxon>
        <taxon>Tracheophyta</taxon>
        <taxon>Spermatophyta</taxon>
        <taxon>Magnoliopsida</taxon>
        <taxon>Ranunculales</taxon>
        <taxon>Ranunculaceae</taxon>
        <taxon>Thalictroideae</taxon>
        <taxon>Thalictrum</taxon>
    </lineage>
</organism>
<dbReference type="OrthoDB" id="1938625at2759"/>
<proteinExistence type="predicted"/>
<dbReference type="EMBL" id="JABWDY010006175">
    <property type="protein sequence ID" value="KAF5203846.1"/>
    <property type="molecule type" value="Genomic_DNA"/>
</dbReference>
<dbReference type="Proteomes" id="UP000554482">
    <property type="component" value="Unassembled WGS sequence"/>
</dbReference>
<accession>A0A7J6X281</accession>
<dbReference type="AlphaFoldDB" id="A0A7J6X281"/>
<comment type="caution">
    <text evidence="1">The sequence shown here is derived from an EMBL/GenBank/DDBJ whole genome shotgun (WGS) entry which is preliminary data.</text>
</comment>
<evidence type="ECO:0000313" key="1">
    <source>
        <dbReference type="EMBL" id="KAF5203846.1"/>
    </source>
</evidence>
<reference evidence="1 2" key="1">
    <citation type="submission" date="2020-06" db="EMBL/GenBank/DDBJ databases">
        <title>Transcriptomic and genomic resources for Thalictrum thalictroides and T. hernandezii: Facilitating candidate gene discovery in an emerging model plant lineage.</title>
        <authorList>
            <person name="Arias T."/>
            <person name="Riano-Pachon D.M."/>
            <person name="Di Stilio V.S."/>
        </authorList>
    </citation>
    <scope>NUCLEOTIDE SEQUENCE [LARGE SCALE GENOMIC DNA]</scope>
    <source>
        <strain evidence="2">cv. WT478/WT964</strain>
        <tissue evidence="1">Leaves</tissue>
    </source>
</reference>